<dbReference type="GO" id="GO:0016740">
    <property type="term" value="F:transferase activity"/>
    <property type="evidence" value="ECO:0007669"/>
    <property type="project" value="UniProtKB-KW"/>
</dbReference>
<evidence type="ECO:0000313" key="2">
    <source>
        <dbReference type="Proteomes" id="UP000183635"/>
    </source>
</evidence>
<dbReference type="OrthoDB" id="3010234at2"/>
<reference evidence="1 2" key="1">
    <citation type="submission" date="2016-10" db="EMBL/GenBank/DDBJ databases">
        <authorList>
            <person name="de Groot N.N."/>
        </authorList>
    </citation>
    <scope>NUCLEOTIDE SEQUENCE [LARGE SCALE GENOMIC DNA]</scope>
    <source>
        <strain evidence="1 2">DSM 8537</strain>
    </source>
</reference>
<proteinExistence type="predicted"/>
<organism evidence="1 2">
    <name type="scientific">Paracoccus aminovorans</name>
    <dbReference type="NCBI Taxonomy" id="34004"/>
    <lineage>
        <taxon>Bacteria</taxon>
        <taxon>Pseudomonadati</taxon>
        <taxon>Pseudomonadota</taxon>
        <taxon>Alphaproteobacteria</taxon>
        <taxon>Rhodobacterales</taxon>
        <taxon>Paracoccaceae</taxon>
        <taxon>Paracoccus</taxon>
    </lineage>
</organism>
<keyword evidence="2" id="KW-1185">Reference proteome</keyword>
<accession>A0A1I3B1L1</accession>
<dbReference type="RefSeq" id="WP_083412754.1">
    <property type="nucleotide sequence ID" value="NZ_CBCRYP010000019.1"/>
</dbReference>
<keyword evidence="1" id="KW-0808">Transferase</keyword>
<dbReference type="Pfam" id="PF13704">
    <property type="entry name" value="Glyco_tranf_2_4"/>
    <property type="match status" value="1"/>
</dbReference>
<sequence length="342" mass="39932">MPRLKRWPIWTRLRRRVRRQWLIARALNRGRALRPVRDRTGAIRRGDILAFVTLRNELVRLPWFFQHYRKLGVQHFLVVDNASTDGSTDWLAGQPDVSLWRTEASYKESRFGMDWLNCLLRRHGSGHWCLTVDPDEFLVYPHHDTRPLQALTDWLDAGDSKSFSAMLLDMYPKGSLASQPYRSGQDPFEIARWFDPANYTIRKNSEYGNLWIQGGPRGRAFFRDNPEAGPALNKIPLVRWERSYAYVSSTHMLLPRSLNMVYDEHGGEKASGCLLHAKFLSTFVEKSAEELTRRQHYADSQEYRAYHSGLQEDPDFWCGESCELQDWRQLEDLGLISKGNWA</sequence>
<protein>
    <submittedName>
        <fullName evidence="1">Glycosyl transferase family 2</fullName>
    </submittedName>
</protein>
<evidence type="ECO:0000313" key="1">
    <source>
        <dbReference type="EMBL" id="SFH55839.1"/>
    </source>
</evidence>
<dbReference type="STRING" id="34004.SAMN04488021_11854"/>
<dbReference type="AlphaFoldDB" id="A0A1I3B1L1"/>
<gene>
    <name evidence="1" type="ORF">SAMN04488021_11854</name>
</gene>
<dbReference type="Proteomes" id="UP000183635">
    <property type="component" value="Unassembled WGS sequence"/>
</dbReference>
<name>A0A1I3B1L1_9RHOB</name>
<dbReference type="EMBL" id="FOPU01000018">
    <property type="protein sequence ID" value="SFH55839.1"/>
    <property type="molecule type" value="Genomic_DNA"/>
</dbReference>